<dbReference type="SUPFAM" id="SSF48452">
    <property type="entry name" value="TPR-like"/>
    <property type="match status" value="1"/>
</dbReference>
<protein>
    <submittedName>
        <fullName evidence="1">Tetratricopeptide repeat protein</fullName>
    </submittedName>
</protein>
<gene>
    <name evidence="1" type="ORF">DXC81_08505</name>
</gene>
<dbReference type="Gene3D" id="1.25.40.10">
    <property type="entry name" value="Tetratricopeptide repeat domain"/>
    <property type="match status" value="1"/>
</dbReference>
<evidence type="ECO:0000313" key="2">
    <source>
        <dbReference type="Proteomes" id="UP000260943"/>
    </source>
</evidence>
<dbReference type="AlphaFoldDB" id="A0A3E4QQ88"/>
<dbReference type="EMBL" id="QSRJ01000010">
    <property type="protein sequence ID" value="RGL08408.1"/>
    <property type="molecule type" value="Genomic_DNA"/>
</dbReference>
<dbReference type="Proteomes" id="UP000260943">
    <property type="component" value="Unassembled WGS sequence"/>
</dbReference>
<dbReference type="InterPro" id="IPR011990">
    <property type="entry name" value="TPR-like_helical_dom_sf"/>
</dbReference>
<name>A0A3E4QQ88_9ACTN</name>
<sequence length="656" mass="73638">MSHHTDQNEGNPILSDLGATEFFLSLASMQLVDALTVSMRSISEKEDPSGFELYAKRLISHIDLEKLREISTVGSVSLARIELMDAFYINYDREAVSPHDARLLYALESILNRLSKIADTITGEDLPPRTDGVERICAYLDIEQFRIITGYVDRLMEKSIEPNPWASPGTIACTPGGEWDIRSRFASLVEHLSLVTRLDYTYRVDAKNGVMAVNFLAPQPEDLPAEEAFSGTPKSTVVWKEILDTDREALALEHGFRMALVLAGACFASGLGIHTCYVQMDNQAKPNHSRFMKYEREDYLARLVPLARTLAGTSLRDGRCTTELSPLCIDQPMPQLGSTIRDAQPKDDPRDLPECLRRLLMADKASELEVMEDEDSPYNIRIKELREHFESDPSETAEGLIKLTEEISAACVVAELQSSGAVQTQFCENHLGRLLLPLFEDDPTTRILRAPDALFFAESDLATMYLKSGNYTRALDELHRLLDVSVTSTQAHLLLISALSRLERFDEIAEVVKHGLRCAYDRETISYYFYRVAFAYWQLGRIDVALACYSLVPRGEQVSEVADEELRALCQKEGLSGRLDFSQAVEVARAEGIPVPPTEEFSNRIADLAVLLVDNGFFFLAIRCVYCMWRTMGRDELGAINRSLQPGIAHLEYGTY</sequence>
<evidence type="ECO:0000313" key="1">
    <source>
        <dbReference type="EMBL" id="RGL08408.1"/>
    </source>
</evidence>
<accession>A0A3E4QQ88</accession>
<reference evidence="1 2" key="1">
    <citation type="submission" date="2018-08" db="EMBL/GenBank/DDBJ databases">
        <title>A genome reference for cultivated species of the human gut microbiota.</title>
        <authorList>
            <person name="Zou Y."/>
            <person name="Xue W."/>
            <person name="Luo G."/>
        </authorList>
    </citation>
    <scope>NUCLEOTIDE SEQUENCE [LARGE SCALE GENOMIC DNA]</scope>
    <source>
        <strain evidence="1 2">TF08-14</strain>
    </source>
</reference>
<dbReference type="RefSeq" id="WP_117680013.1">
    <property type="nucleotide sequence ID" value="NZ_QSRJ01000010.1"/>
</dbReference>
<organism evidence="1 2">
    <name type="scientific">Collinsella tanakaei</name>
    <dbReference type="NCBI Taxonomy" id="626935"/>
    <lineage>
        <taxon>Bacteria</taxon>
        <taxon>Bacillati</taxon>
        <taxon>Actinomycetota</taxon>
        <taxon>Coriobacteriia</taxon>
        <taxon>Coriobacteriales</taxon>
        <taxon>Coriobacteriaceae</taxon>
        <taxon>Collinsella</taxon>
    </lineage>
</organism>
<comment type="caution">
    <text evidence="1">The sequence shown here is derived from an EMBL/GenBank/DDBJ whole genome shotgun (WGS) entry which is preliminary data.</text>
</comment>
<proteinExistence type="predicted"/>